<sequence>MHKRKASAPILGDWPSDSKRRCERRIRGDIPPCRKAKSEEHQIVDDALLKYKGGTMQPLGGLRLTAMKELTSPMEIAPFEHNPVEGGNLYGGTSKGHPQNSTHRLSPPVETPTNAQHSLLEKVKHEASNSIYEKVKTGEESKEEVSGGEEKFEQMKNDVSDPLCGRMSHEADEQADVKHVGIAHLKITNRFITKENEDQMKSSSEIESVLKGGNNGVGLPLRTDECALTNPRVGSDPTFASTLCTDSASTILGSNQNYSQSSLQMRNGYANQPGGCRGTECPSSDLPHWDSSKSEKDDDDAEKTDSVVDEKVSRDGKMATPTNGGKSFEENKPELVRDPSGYPPLMSTLSDELLCCTSNGSDETNKRSGTHECLTIPKGNEGGSTQVDMNHDGDIPSDEDKTFCETLTSEEASSKRIYHFRRSKNNIHIYTPGGGAYLTIKDNGEETPESMTSEQSNETLHRGSGQMKVKEEVNPGEQQRDIHFVNTQSRSFIGSTGESNHTYNRTGVRKRKVTYELECAQMNSRARLADGPTDTTPHEVRKYTCAENLHPRRRSAPGRTRKRKLLTPMSKKKVKAEKKKKKKKKIPGRIYKVIVRGKECWRAEWFVQKGLQEINCHNGGVHAAMAKTEMNTETNTVINTKTETGSGSFQESHPPGNENSLVKKSRQFSVSVYGPENARLFALFELIKYNSVPDGLREEANLCICSIKKNLMVQGGSSNKSRSGHFLPLMLSDWDDAYSPALFRKIQGDMVRNWGQFTDGGSRDVRVCSGNKEEPPRTAPHFDGYSYPRKGNQSGGFDHVIRCSGDFTSLGENPPNRVPNQPNRGNNHPNLVSNHPNRLNNPTGHVGNSSSHNQNNLVHSINAYNLHSRHMAHTFAANKPSIVNLQKGFNSSHHAYPPHGEEILKLQNGFPFGQLDEYTNGANTNWALRVNHPGYHYNYARGDDKIRSMATCASHHSYPNGYVNSHEDVRSPPDNSTADLTTFGNYFHSDGNAVNCKMDKMDKSVPAAFGPKMSNGGGNVFDQFAGGAAHLRG</sequence>
<feature type="region of interest" description="Disordered" evidence="1">
    <location>
        <begin position="641"/>
        <end position="661"/>
    </location>
</feature>
<dbReference type="AlphaFoldDB" id="A0A1B1DTY8"/>
<feature type="compositionally biased region" description="Polar residues" evidence="1">
    <location>
        <begin position="449"/>
        <end position="458"/>
    </location>
</feature>
<feature type="compositionally biased region" description="Basic and acidic residues" evidence="1">
    <location>
        <begin position="287"/>
        <end position="296"/>
    </location>
</feature>
<accession>A0A1B1DTY8</accession>
<proteinExistence type="predicted"/>
<dbReference type="GeneID" id="30907254"/>
<name>A0A1B1DTY8_9APIC</name>
<feature type="region of interest" description="Disordered" evidence="1">
    <location>
        <begin position="265"/>
        <end position="337"/>
    </location>
</feature>
<gene>
    <name evidence="2" type="ORF">PCOAH_00005310</name>
</gene>
<evidence type="ECO:0000256" key="1">
    <source>
        <dbReference type="SAM" id="MobiDB-lite"/>
    </source>
</evidence>
<dbReference type="Proteomes" id="UP000092716">
    <property type="component" value="Chromosome 3"/>
</dbReference>
<feature type="region of interest" description="Disordered" evidence="1">
    <location>
        <begin position="805"/>
        <end position="855"/>
    </location>
</feature>
<keyword evidence="3" id="KW-1185">Reference proteome</keyword>
<reference evidence="3" key="1">
    <citation type="submission" date="2016-06" db="EMBL/GenBank/DDBJ databases">
        <title>First high quality genome sequence of Plasmodium coatneyi using continuous long reads from single molecule, real-time sequencing.</title>
        <authorList>
            <person name="Chien J.-T."/>
            <person name="Pakala S.B."/>
            <person name="Geraldo J.A."/>
            <person name="Lapp S.A."/>
            <person name="Barnwell J.W."/>
            <person name="Kissinger J.C."/>
            <person name="Galinski M.R."/>
            <person name="Humphrey J.C."/>
        </authorList>
    </citation>
    <scope>NUCLEOTIDE SEQUENCE [LARGE SCALE GENOMIC DNA]</scope>
    <source>
        <strain evidence="3">Hackeri</strain>
    </source>
</reference>
<feature type="compositionally biased region" description="Basic and acidic residues" evidence="1">
    <location>
        <begin position="303"/>
        <end position="317"/>
    </location>
</feature>
<feature type="compositionally biased region" description="Basic and acidic residues" evidence="1">
    <location>
        <begin position="327"/>
        <end position="337"/>
    </location>
</feature>
<evidence type="ECO:0000313" key="3">
    <source>
        <dbReference type="Proteomes" id="UP000092716"/>
    </source>
</evidence>
<feature type="region of interest" description="Disordered" evidence="1">
    <location>
        <begin position="444"/>
        <end position="466"/>
    </location>
</feature>
<dbReference type="RefSeq" id="XP_019912935.1">
    <property type="nucleotide sequence ID" value="XM_020057344.1"/>
</dbReference>
<feature type="region of interest" description="Disordered" evidence="1">
    <location>
        <begin position="770"/>
        <end position="790"/>
    </location>
</feature>
<feature type="region of interest" description="Disordered" evidence="1">
    <location>
        <begin position="82"/>
        <end position="112"/>
    </location>
</feature>
<dbReference type="VEuPathDB" id="PlasmoDB:PCOAH_00005310"/>
<evidence type="ECO:0000313" key="2">
    <source>
        <dbReference type="EMBL" id="ANQ06240.1"/>
    </source>
</evidence>
<feature type="compositionally biased region" description="Polar residues" evidence="1">
    <location>
        <begin position="828"/>
        <end position="855"/>
    </location>
</feature>
<dbReference type="EMBL" id="CP016241">
    <property type="protein sequence ID" value="ANQ06240.1"/>
    <property type="molecule type" value="Genomic_DNA"/>
</dbReference>
<protein>
    <submittedName>
        <fullName evidence="2">Uncharacterized protein</fullName>
    </submittedName>
</protein>
<feature type="region of interest" description="Disordered" evidence="1">
    <location>
        <begin position="552"/>
        <end position="583"/>
    </location>
</feature>
<dbReference type="KEGG" id="pcot:PCOAH_00005310"/>
<feature type="region of interest" description="Disordered" evidence="1">
    <location>
        <begin position="366"/>
        <end position="387"/>
    </location>
</feature>
<dbReference type="OrthoDB" id="387121at2759"/>
<feature type="compositionally biased region" description="Low complexity" evidence="1">
    <location>
        <begin position="813"/>
        <end position="827"/>
    </location>
</feature>
<organism evidence="2 3">
    <name type="scientific">Plasmodium coatneyi</name>
    <dbReference type="NCBI Taxonomy" id="208452"/>
    <lineage>
        <taxon>Eukaryota</taxon>
        <taxon>Sar</taxon>
        <taxon>Alveolata</taxon>
        <taxon>Apicomplexa</taxon>
        <taxon>Aconoidasida</taxon>
        <taxon>Haemosporida</taxon>
        <taxon>Plasmodiidae</taxon>
        <taxon>Plasmodium</taxon>
    </lineage>
</organism>